<dbReference type="Proteomes" id="UP000067444">
    <property type="component" value="Chromosome"/>
</dbReference>
<keyword evidence="2" id="KW-1185">Reference proteome</keyword>
<evidence type="ECO:0000313" key="1">
    <source>
        <dbReference type="EMBL" id="AKS46240.1"/>
    </source>
</evidence>
<organism evidence="1 2">
    <name type="scientific">Octadecabacter temperatus</name>
    <dbReference type="NCBI Taxonomy" id="1458307"/>
    <lineage>
        <taxon>Bacteria</taxon>
        <taxon>Pseudomonadati</taxon>
        <taxon>Pseudomonadota</taxon>
        <taxon>Alphaproteobacteria</taxon>
        <taxon>Rhodobacterales</taxon>
        <taxon>Roseobacteraceae</taxon>
        <taxon>Octadecabacter</taxon>
    </lineage>
</organism>
<proteinExistence type="predicted"/>
<reference evidence="1 2" key="1">
    <citation type="journal article" date="2015" name="Genome Announc.">
        <title>Closed Genome Sequence of Octadecabacter temperatus SB1, the First Mesophilic Species of the Genus Octadecabacter.</title>
        <authorList>
            <person name="Voget S."/>
            <person name="Billerbeck S."/>
            <person name="Simon M."/>
            <person name="Daniel R."/>
        </authorList>
    </citation>
    <scope>NUCLEOTIDE SEQUENCE [LARGE SCALE GENOMIC DNA]</scope>
    <source>
        <strain evidence="1 2">SB1</strain>
    </source>
</reference>
<evidence type="ECO:0000313" key="2">
    <source>
        <dbReference type="Proteomes" id="UP000067444"/>
    </source>
</evidence>
<name>A0A0K0Y5P3_9RHOB</name>
<dbReference type="RefSeq" id="WP_143831227.1">
    <property type="nucleotide sequence ID" value="NZ_CP012160.1"/>
</dbReference>
<gene>
    <name evidence="1" type="ORF">OSB_16920</name>
</gene>
<accession>A0A0K0Y5P3</accession>
<protein>
    <submittedName>
        <fullName evidence="1">Uncharacterized protein</fullName>
    </submittedName>
</protein>
<dbReference type="EMBL" id="CP012160">
    <property type="protein sequence ID" value="AKS46240.1"/>
    <property type="molecule type" value="Genomic_DNA"/>
</dbReference>
<dbReference type="STRING" id="1458307.OSB_16920"/>
<sequence>MTTRLAFILFLLIAAFFVLDHYVLHLNAGVFLGRKIIELMSWIAIWR</sequence>
<dbReference type="KEGG" id="otm:OSB_16920"/>
<dbReference type="AlphaFoldDB" id="A0A0K0Y5P3"/>